<feature type="non-terminal residue" evidence="1">
    <location>
        <position position="1"/>
    </location>
</feature>
<protein>
    <recommendedName>
        <fullName evidence="3">MSP domain-containing protein</fullName>
    </recommendedName>
</protein>
<evidence type="ECO:0008006" key="3">
    <source>
        <dbReference type="Google" id="ProtNLM"/>
    </source>
</evidence>
<gene>
    <name evidence="1" type="ORF">PENTCL1PPCAC_20823</name>
</gene>
<evidence type="ECO:0000313" key="1">
    <source>
        <dbReference type="EMBL" id="GMS98648.1"/>
    </source>
</evidence>
<reference evidence="1" key="1">
    <citation type="submission" date="2023-10" db="EMBL/GenBank/DDBJ databases">
        <title>Genome assembly of Pristionchus species.</title>
        <authorList>
            <person name="Yoshida K."/>
            <person name="Sommer R.J."/>
        </authorList>
    </citation>
    <scope>NUCLEOTIDE SEQUENCE</scope>
    <source>
        <strain evidence="1">RS0144</strain>
    </source>
</reference>
<accession>A0AAV5TWP7</accession>
<name>A0AAV5TWP7_9BILA</name>
<sequence length="88" mass="10202">AIPQWDPADLKRRTVEIAFHNTSAWQHIPKIRNCSSTISVRRTHEILNIRDTGTVIMQVVLETTTKCPMEVHVLNSTVYFIPLTRRTF</sequence>
<dbReference type="EMBL" id="BTSX01000005">
    <property type="protein sequence ID" value="GMS98648.1"/>
    <property type="molecule type" value="Genomic_DNA"/>
</dbReference>
<dbReference type="Proteomes" id="UP001432027">
    <property type="component" value="Unassembled WGS sequence"/>
</dbReference>
<comment type="caution">
    <text evidence="1">The sequence shown here is derived from an EMBL/GenBank/DDBJ whole genome shotgun (WGS) entry which is preliminary data.</text>
</comment>
<organism evidence="1 2">
    <name type="scientific">Pristionchus entomophagus</name>
    <dbReference type="NCBI Taxonomy" id="358040"/>
    <lineage>
        <taxon>Eukaryota</taxon>
        <taxon>Metazoa</taxon>
        <taxon>Ecdysozoa</taxon>
        <taxon>Nematoda</taxon>
        <taxon>Chromadorea</taxon>
        <taxon>Rhabditida</taxon>
        <taxon>Rhabditina</taxon>
        <taxon>Diplogasteromorpha</taxon>
        <taxon>Diplogasteroidea</taxon>
        <taxon>Neodiplogasteridae</taxon>
        <taxon>Pristionchus</taxon>
    </lineage>
</organism>
<feature type="non-terminal residue" evidence="1">
    <location>
        <position position="88"/>
    </location>
</feature>
<proteinExistence type="predicted"/>
<dbReference type="AlphaFoldDB" id="A0AAV5TWP7"/>
<keyword evidence="2" id="KW-1185">Reference proteome</keyword>
<evidence type="ECO:0000313" key="2">
    <source>
        <dbReference type="Proteomes" id="UP001432027"/>
    </source>
</evidence>